<feature type="signal peptide" evidence="1">
    <location>
        <begin position="1"/>
        <end position="20"/>
    </location>
</feature>
<dbReference type="PROSITE" id="PS00198">
    <property type="entry name" value="4FE4S_FER_1"/>
    <property type="match status" value="1"/>
</dbReference>
<evidence type="ECO:0000313" key="2">
    <source>
        <dbReference type="Proteomes" id="UP001652625"/>
    </source>
</evidence>
<protein>
    <submittedName>
        <fullName evidence="3">Sarcoplasmic reticulum histidine-rich calcium-binding protein-like</fullName>
    </submittedName>
</protein>
<gene>
    <name evidence="3" type="primary">LOC136081685</name>
</gene>
<name>A0ABM4C1Q4_HYDVU</name>
<organism evidence="2 3">
    <name type="scientific">Hydra vulgaris</name>
    <name type="common">Hydra</name>
    <name type="synonym">Hydra attenuata</name>
    <dbReference type="NCBI Taxonomy" id="6087"/>
    <lineage>
        <taxon>Eukaryota</taxon>
        <taxon>Metazoa</taxon>
        <taxon>Cnidaria</taxon>
        <taxon>Hydrozoa</taxon>
        <taxon>Hydroidolina</taxon>
        <taxon>Anthoathecata</taxon>
        <taxon>Aplanulata</taxon>
        <taxon>Hydridae</taxon>
        <taxon>Hydra</taxon>
    </lineage>
</organism>
<feature type="chain" id="PRO_5046648993" evidence="1">
    <location>
        <begin position="21"/>
        <end position="157"/>
    </location>
</feature>
<reference evidence="3" key="1">
    <citation type="submission" date="2025-08" db="UniProtKB">
        <authorList>
            <consortium name="RefSeq"/>
        </authorList>
    </citation>
    <scope>IDENTIFICATION</scope>
</reference>
<evidence type="ECO:0000256" key="1">
    <source>
        <dbReference type="SAM" id="SignalP"/>
    </source>
</evidence>
<dbReference type="InterPro" id="IPR015666">
    <property type="entry name" value="HRC"/>
</dbReference>
<proteinExistence type="predicted"/>
<dbReference type="PANTHER" id="PTHR15054:SF3">
    <property type="entry name" value="SARCOPLASMIC RETICULUM HISTIDINE-RICH CALCIUM-BINDING PROTEIN"/>
    <property type="match status" value="1"/>
</dbReference>
<dbReference type="RefSeq" id="XP_065655479.1">
    <property type="nucleotide sequence ID" value="XM_065799407.1"/>
</dbReference>
<evidence type="ECO:0000313" key="3">
    <source>
        <dbReference type="RefSeq" id="XP_065655479.1"/>
    </source>
</evidence>
<keyword evidence="1" id="KW-0732">Signal</keyword>
<dbReference type="GeneID" id="136081685"/>
<dbReference type="PANTHER" id="PTHR15054">
    <property type="entry name" value="HISTIDINE-RICH CALCIUM-BINDING PROTEIN-RELATED"/>
    <property type="match status" value="1"/>
</dbReference>
<sequence length="157" mass="17728">MSFNSYFILCLALTLQGVLFAQNANSNFDKEEIPNLEKPTLSNERSEGSETVENQKVDEDGYKKGSVCVYCKYCKLCKLCDTSCPSCKDNSDNCNMCKYCKYCRLCGAVCDTVCTPGSFIDTITSAVYDVLPSFNEKTFKEMEEDLNKAKDFIKEYL</sequence>
<dbReference type="InterPro" id="IPR017900">
    <property type="entry name" value="4Fe4S_Fe_S_CS"/>
</dbReference>
<accession>A0ABM4C1Q4</accession>
<dbReference type="Proteomes" id="UP001652625">
    <property type="component" value="Chromosome 06"/>
</dbReference>
<keyword evidence="2" id="KW-1185">Reference proteome</keyword>